<dbReference type="Proteomes" id="UP000246078">
    <property type="component" value="Unassembled WGS sequence"/>
</dbReference>
<dbReference type="PANTHER" id="PTHR37935:SF1">
    <property type="entry name" value="CHROMOSOME UNDETERMINED SCAFFOLD_14, WHOLE GENOME SHOTGUN SEQUENCE"/>
    <property type="match status" value="1"/>
</dbReference>
<evidence type="ECO:0000313" key="3">
    <source>
        <dbReference type="EMBL" id="PWV15385.1"/>
    </source>
</evidence>
<accession>A0A2V2X4H8</accession>
<feature type="transmembrane region" description="Helical" evidence="2">
    <location>
        <begin position="78"/>
        <end position="97"/>
    </location>
</feature>
<dbReference type="PANTHER" id="PTHR37935">
    <property type="entry name" value="CHROMOSOME UNDETERMINED SCAFFOLD_14, WHOLE GENOME SHOTGUN SEQUENCE"/>
    <property type="match status" value="1"/>
</dbReference>
<evidence type="ECO:0000256" key="1">
    <source>
        <dbReference type="SAM" id="MobiDB-lite"/>
    </source>
</evidence>
<evidence type="ECO:0000313" key="4">
    <source>
        <dbReference type="Proteomes" id="UP000246078"/>
    </source>
</evidence>
<dbReference type="VEuPathDB" id="TriTrypDB:TcBrA4_0125550"/>
<dbReference type="VEuPathDB" id="TriTrypDB:TcCLB.507053.60"/>
<keyword evidence="2" id="KW-0472">Membrane</keyword>
<dbReference type="VEuPathDB" id="TriTrypDB:C3747_29g230"/>
<dbReference type="VEuPathDB" id="TriTrypDB:C4B63_7g387"/>
<keyword evidence="2" id="KW-1133">Transmembrane helix</keyword>
<feature type="compositionally biased region" description="Basic and acidic residues" evidence="1">
    <location>
        <begin position="34"/>
        <end position="57"/>
    </location>
</feature>
<dbReference type="VEuPathDB" id="TriTrypDB:Tc_MARK_2475"/>
<evidence type="ECO:0000256" key="2">
    <source>
        <dbReference type="SAM" id="Phobius"/>
    </source>
</evidence>
<gene>
    <name evidence="3" type="ORF">C3747_29g230</name>
</gene>
<keyword evidence="2" id="KW-0812">Transmembrane</keyword>
<dbReference type="OrthoDB" id="276540at2759"/>
<proteinExistence type="predicted"/>
<reference evidence="3 4" key="1">
    <citation type="journal article" date="2018" name="Microb. Genom.">
        <title>Expanding an expanded genome: long-read sequencing of Trypanosoma cruzi.</title>
        <authorList>
            <person name="Berna L."/>
            <person name="Rodriguez M."/>
            <person name="Chiribao M.L."/>
            <person name="Parodi-Talice A."/>
            <person name="Pita S."/>
            <person name="Rijo G."/>
            <person name="Alvarez-Valin F."/>
            <person name="Robello C."/>
        </authorList>
    </citation>
    <scope>NUCLEOTIDE SEQUENCE [LARGE SCALE GENOMIC DNA]</scope>
    <source>
        <strain evidence="3 4">TCC</strain>
    </source>
</reference>
<dbReference type="VEuPathDB" id="TriTrypDB:TCSYLVIO_003714"/>
<dbReference type="VEuPathDB" id="TriTrypDB:BCY84_20519"/>
<organism evidence="3 4">
    <name type="scientific">Trypanosoma cruzi</name>
    <dbReference type="NCBI Taxonomy" id="5693"/>
    <lineage>
        <taxon>Eukaryota</taxon>
        <taxon>Discoba</taxon>
        <taxon>Euglenozoa</taxon>
        <taxon>Kinetoplastea</taxon>
        <taxon>Metakinetoplastina</taxon>
        <taxon>Trypanosomatida</taxon>
        <taxon>Trypanosomatidae</taxon>
        <taxon>Trypanosoma</taxon>
        <taxon>Schizotrypanum</taxon>
    </lineage>
</organism>
<sequence>MLRSVKGIECLFTGNVTALCATPRRKHSRATTTHLDEEPSSHMEDVGKKGGGEKTKGGSETSEESFGKRLFTSWQQGVVASIGAVMGIGAIGFFLYAPVKEDTVHHTAVVASEALGDLRLREQAIQLSKGVVENVLTDPKSLDLVVRLVVQVLRQDDTRIAVSSFLRSLFEDHYTQEVTKKFVLMTILDPWIQEQLRGIAKDLAKDLLNDPEVKRALVNLLTDSATTSLRDEELRYGAARAMRSVAKRTINPWS</sequence>
<feature type="region of interest" description="Disordered" evidence="1">
    <location>
        <begin position="23"/>
        <end position="64"/>
    </location>
</feature>
<dbReference type="EMBL" id="PRFC01000029">
    <property type="protein sequence ID" value="PWV15385.1"/>
    <property type="molecule type" value="Genomic_DNA"/>
</dbReference>
<protein>
    <submittedName>
        <fullName evidence="3">Uncharacterized protein</fullName>
    </submittedName>
</protein>
<dbReference type="VEuPathDB" id="TriTrypDB:TcCL_NonESM13169"/>
<name>A0A2V2X4H8_TRYCR</name>
<dbReference type="AlphaFoldDB" id="A0A2V2X4H8"/>
<comment type="caution">
    <text evidence="3">The sequence shown here is derived from an EMBL/GenBank/DDBJ whole genome shotgun (WGS) entry which is preliminary data.</text>
</comment>
<dbReference type="VEuPathDB" id="TriTrypDB:ECC02_002630"/>
<dbReference type="VEuPathDB" id="TriTrypDB:TcG_01336"/>